<dbReference type="AlphaFoldDB" id="A0A8K0NRY3"/>
<evidence type="ECO:0000256" key="2">
    <source>
        <dbReference type="ARBA" id="ARBA00022679"/>
    </source>
</evidence>
<evidence type="ECO:0000256" key="10">
    <source>
        <dbReference type="SAM" id="MobiDB-lite"/>
    </source>
</evidence>
<dbReference type="GO" id="GO:0009314">
    <property type="term" value="P:response to radiation"/>
    <property type="evidence" value="ECO:0007669"/>
    <property type="project" value="TreeGrafter"/>
</dbReference>
<evidence type="ECO:0000256" key="4">
    <source>
        <dbReference type="ARBA" id="ARBA00022763"/>
    </source>
</evidence>
<dbReference type="Gene3D" id="3.30.70.270">
    <property type="match status" value="1"/>
</dbReference>
<dbReference type="Gene3D" id="3.30.1490.100">
    <property type="entry name" value="DNA polymerase, Y-family, little finger domain"/>
    <property type="match status" value="1"/>
</dbReference>
<feature type="compositionally biased region" description="Basic and acidic residues" evidence="10">
    <location>
        <begin position="581"/>
        <end position="613"/>
    </location>
</feature>
<feature type="compositionally biased region" description="Acidic residues" evidence="10">
    <location>
        <begin position="550"/>
        <end position="560"/>
    </location>
</feature>
<dbReference type="GO" id="GO:0005657">
    <property type="term" value="C:replication fork"/>
    <property type="evidence" value="ECO:0007669"/>
    <property type="project" value="UniProtKB-ARBA"/>
</dbReference>
<name>A0A8K0NRY3_9TREE</name>
<dbReference type="PROSITE" id="PS50173">
    <property type="entry name" value="UMUC"/>
    <property type="match status" value="1"/>
</dbReference>
<feature type="domain" description="UmuC" evidence="11">
    <location>
        <begin position="41"/>
        <end position="318"/>
    </location>
</feature>
<dbReference type="Pfam" id="PF21704">
    <property type="entry name" value="POLH-Rev1_HhH"/>
    <property type="match status" value="1"/>
</dbReference>
<dbReference type="OrthoDB" id="5723at2759"/>
<dbReference type="Gene3D" id="1.10.150.20">
    <property type="entry name" value="5' to 3' exonuclease, C-terminal subdomain"/>
    <property type="match status" value="1"/>
</dbReference>
<keyword evidence="7" id="KW-0234">DNA repair</keyword>
<evidence type="ECO:0000256" key="6">
    <source>
        <dbReference type="ARBA" id="ARBA00022833"/>
    </source>
</evidence>
<keyword evidence="2" id="KW-0808">Transferase</keyword>
<keyword evidence="6" id="KW-0862">Zinc</keyword>
<proteinExistence type="predicted"/>
<dbReference type="InterPro" id="IPR043502">
    <property type="entry name" value="DNA/RNA_pol_sf"/>
</dbReference>
<dbReference type="GO" id="GO:0042276">
    <property type="term" value="P:error-prone translesion synthesis"/>
    <property type="evidence" value="ECO:0007669"/>
    <property type="project" value="TreeGrafter"/>
</dbReference>
<dbReference type="PANTHER" id="PTHR45873:SF1">
    <property type="entry name" value="DNA POLYMERASE ETA"/>
    <property type="match status" value="1"/>
</dbReference>
<dbReference type="CDD" id="cd01702">
    <property type="entry name" value="PolY_Pol_eta"/>
    <property type="match status" value="1"/>
</dbReference>
<evidence type="ECO:0000313" key="14">
    <source>
        <dbReference type="Proteomes" id="UP000812966"/>
    </source>
</evidence>
<feature type="region of interest" description="Disordered" evidence="10">
    <location>
        <begin position="581"/>
        <end position="666"/>
    </location>
</feature>
<feature type="domain" description="UBZ3-type" evidence="12">
    <location>
        <begin position="565"/>
        <end position="616"/>
    </location>
</feature>
<keyword evidence="8" id="KW-0539">Nucleus</keyword>
<dbReference type="SUPFAM" id="SSF56672">
    <property type="entry name" value="DNA/RNA polymerases"/>
    <property type="match status" value="1"/>
</dbReference>
<organism evidence="13 14">
    <name type="scientific">Filobasidium floriforme</name>
    <dbReference type="NCBI Taxonomy" id="5210"/>
    <lineage>
        <taxon>Eukaryota</taxon>
        <taxon>Fungi</taxon>
        <taxon>Dikarya</taxon>
        <taxon>Basidiomycota</taxon>
        <taxon>Agaricomycotina</taxon>
        <taxon>Tremellomycetes</taxon>
        <taxon>Filobasidiales</taxon>
        <taxon>Filobasidiaceae</taxon>
        <taxon>Filobasidium</taxon>
    </lineage>
</organism>
<dbReference type="Proteomes" id="UP000812966">
    <property type="component" value="Unassembled WGS sequence"/>
</dbReference>
<keyword evidence="14" id="KW-1185">Reference proteome</keyword>
<keyword evidence="3" id="KW-0479">Metal-binding</keyword>
<dbReference type="PROSITE" id="PS51907">
    <property type="entry name" value="ZF_UBZ3"/>
    <property type="match status" value="1"/>
</dbReference>
<dbReference type="PANTHER" id="PTHR45873">
    <property type="entry name" value="DNA POLYMERASE ETA"/>
    <property type="match status" value="1"/>
</dbReference>
<dbReference type="InterPro" id="IPR036775">
    <property type="entry name" value="DNA_pol_Y-fam_lit_finger_sf"/>
</dbReference>
<evidence type="ECO:0000256" key="8">
    <source>
        <dbReference type="ARBA" id="ARBA00023242"/>
    </source>
</evidence>
<evidence type="ECO:0000259" key="12">
    <source>
        <dbReference type="PROSITE" id="PS51907"/>
    </source>
</evidence>
<dbReference type="Pfam" id="PF00817">
    <property type="entry name" value="IMS"/>
    <property type="match status" value="1"/>
</dbReference>
<gene>
    <name evidence="13" type="ORF">FFLO_02336</name>
</gene>
<dbReference type="GO" id="GO:0003684">
    <property type="term" value="F:damaged DNA binding"/>
    <property type="evidence" value="ECO:0007669"/>
    <property type="project" value="InterPro"/>
</dbReference>
<feature type="region of interest" description="Disordered" evidence="10">
    <location>
        <begin position="501"/>
        <end position="562"/>
    </location>
</feature>
<dbReference type="Pfam" id="PF11799">
    <property type="entry name" value="IMS_C"/>
    <property type="match status" value="1"/>
</dbReference>
<evidence type="ECO:0000256" key="3">
    <source>
        <dbReference type="ARBA" id="ARBA00022723"/>
    </source>
</evidence>
<keyword evidence="4" id="KW-0227">DNA damage</keyword>
<evidence type="ECO:0000256" key="9">
    <source>
        <dbReference type="ARBA" id="ARBA00044975"/>
    </source>
</evidence>
<dbReference type="GO" id="GO:0035861">
    <property type="term" value="C:site of double-strand break"/>
    <property type="evidence" value="ECO:0007669"/>
    <property type="project" value="TreeGrafter"/>
</dbReference>
<dbReference type="GO" id="GO:0008270">
    <property type="term" value="F:zinc ion binding"/>
    <property type="evidence" value="ECO:0007669"/>
    <property type="project" value="UniProtKB-KW"/>
</dbReference>
<keyword evidence="5" id="KW-0863">Zinc-finger</keyword>
<dbReference type="GO" id="GO:0007064">
    <property type="term" value="P:mitotic sister chromatid cohesion"/>
    <property type="evidence" value="ECO:0007669"/>
    <property type="project" value="UniProtKB-ARBA"/>
</dbReference>
<evidence type="ECO:0000313" key="13">
    <source>
        <dbReference type="EMBL" id="KAG7562250.1"/>
    </source>
</evidence>
<dbReference type="InterPro" id="IPR052230">
    <property type="entry name" value="DNA_polymerase_eta"/>
</dbReference>
<dbReference type="EMBL" id="JABELV010000036">
    <property type="protein sequence ID" value="KAG7562250.1"/>
    <property type="molecule type" value="Genomic_DNA"/>
</dbReference>
<comment type="subcellular location">
    <subcellularLocation>
        <location evidence="1">Nucleus</location>
    </subcellularLocation>
</comment>
<dbReference type="PIRSF" id="PIRSF036603">
    <property type="entry name" value="DPol_eta"/>
    <property type="match status" value="1"/>
</dbReference>
<evidence type="ECO:0000256" key="7">
    <source>
        <dbReference type="ARBA" id="ARBA00023204"/>
    </source>
</evidence>
<dbReference type="InterPro" id="IPR017961">
    <property type="entry name" value="DNA_pol_Y-fam_little_finger"/>
</dbReference>
<comment type="caution">
    <text evidence="13">The sequence shown here is derived from an EMBL/GenBank/DDBJ whole genome shotgun (WGS) entry which is preliminary data.</text>
</comment>
<dbReference type="InterPro" id="IPR041298">
    <property type="entry name" value="UBZ3"/>
</dbReference>
<sequence length="666" mass="73999">MSALFNLGKKPRRDDAVRPVVTYRHVLTSQAMTVMNPLRVIAHCDIDAAYAQFEMVRLGIPEDQPVCVQQWWGLIAVNYPARNFGITRHMDVNEAKKRCPHLQTVHVATYRDGDTEPGYWGEGDPKHHKVSLDPYRRESTKILAVFKRVVGDAGEVEKASIDEAYLDLTGLVLQEILKRHPHLNTVPEDAPFGLDTPLPLPPPITWDPLSNIFPLRGDNGGNVNVEADGDGYDGLVEEELAGGWEDYALSVGAEIMGRIRAEVKRELGYTCSAGVAHNKTIAKLCSAWKKPDAQTVMRSAAIPAFLNPMEFTKIRFLGGKLGDAMAKEYEANTVGDMLSVTLEEMQRKFGEESIWVYNILRGIDYNPVKERTATKSMLASKNVQPAVTSREGGYRWLGILAGELYVRLRDARDETEGLWPKTMVLSTRQVGEAVRSRQIAFPFTRQLSADYITKYANKLWDEVSEPMMRQANSKSSAMRINNLGLSFAGLDRLEGGQKGIEGFFKAGGVPSRGTKRERSPSSGPGPSTESHTAKRKDSGPAKITTPEIIELSDESDDEEGGSLAQRLPHFYCVRCSKTIRSEAKPENSDQKSPDDIVDELRSAHNDWHVARDLYDEDMTQAKTNHGSSSKSTKPKKKVVKKKPEGIRAFFSPKDTTTPSPAKKGKI</sequence>
<dbReference type="Gene3D" id="3.40.1170.60">
    <property type="match status" value="1"/>
</dbReference>
<dbReference type="SUPFAM" id="SSF100879">
    <property type="entry name" value="Lesion bypass DNA polymerase (Y-family), little finger domain"/>
    <property type="match status" value="1"/>
</dbReference>
<dbReference type="FunFam" id="3.40.1170.60:FF:000008">
    <property type="entry name" value="DNA polymerase eta subunit"/>
    <property type="match status" value="1"/>
</dbReference>
<dbReference type="InterPro" id="IPR043128">
    <property type="entry name" value="Rev_trsase/Diguanyl_cyclase"/>
</dbReference>
<dbReference type="GO" id="GO:0006281">
    <property type="term" value="P:DNA repair"/>
    <property type="evidence" value="ECO:0007669"/>
    <property type="project" value="UniProtKB-KW"/>
</dbReference>
<evidence type="ECO:0000256" key="5">
    <source>
        <dbReference type="ARBA" id="ARBA00022771"/>
    </source>
</evidence>
<dbReference type="GO" id="GO:0003887">
    <property type="term" value="F:DNA-directed DNA polymerase activity"/>
    <property type="evidence" value="ECO:0007669"/>
    <property type="project" value="TreeGrafter"/>
</dbReference>
<dbReference type="GO" id="GO:0005634">
    <property type="term" value="C:nucleus"/>
    <property type="evidence" value="ECO:0007669"/>
    <property type="project" value="UniProtKB-SubCell"/>
</dbReference>
<dbReference type="GO" id="GO:0070987">
    <property type="term" value="P:error-free translesion synthesis"/>
    <property type="evidence" value="ECO:0007669"/>
    <property type="project" value="UniProtKB-ARBA"/>
</dbReference>
<protein>
    <recommendedName>
        <fullName evidence="9">DNA polymerase eta</fullName>
    </recommendedName>
</protein>
<accession>A0A8K0NRY3</accession>
<reference evidence="13" key="1">
    <citation type="submission" date="2020-04" db="EMBL/GenBank/DDBJ databases">
        <title>Analysis of mating type loci in Filobasidium floriforme.</title>
        <authorList>
            <person name="Nowrousian M."/>
        </authorList>
    </citation>
    <scope>NUCLEOTIDE SEQUENCE</scope>
    <source>
        <strain evidence="13">CBS 6242</strain>
    </source>
</reference>
<evidence type="ECO:0000259" key="11">
    <source>
        <dbReference type="PROSITE" id="PS50173"/>
    </source>
</evidence>
<dbReference type="FunFam" id="1.10.150.20:FF:000014">
    <property type="entry name" value="Polymerase (DNA directed), eta"/>
    <property type="match status" value="1"/>
</dbReference>
<dbReference type="InterPro" id="IPR001126">
    <property type="entry name" value="UmuC"/>
</dbReference>
<evidence type="ECO:0000256" key="1">
    <source>
        <dbReference type="ARBA" id="ARBA00004123"/>
    </source>
</evidence>